<sequence length="104" mass="12919">MEEREHLENWKRTLRRGLDDTNQELTRLKKEYRKEKEFRDIQIDRLERWIKDEDIKSDVREDLEESLDLLKEKQAEKEERISWLETSKKSTELMIRKIEEENNG</sequence>
<keyword evidence="3" id="KW-1185">Reference proteome</keyword>
<evidence type="ECO:0000313" key="2">
    <source>
        <dbReference type="EMBL" id="SIS46004.1"/>
    </source>
</evidence>
<dbReference type="RefSeq" id="WP_076558424.1">
    <property type="nucleotide sequence ID" value="NZ_FTOC01000004.1"/>
</dbReference>
<organism evidence="2 3">
    <name type="scientific">Salimicrobium flavidum</name>
    <dbReference type="NCBI Taxonomy" id="570947"/>
    <lineage>
        <taxon>Bacteria</taxon>
        <taxon>Bacillati</taxon>
        <taxon>Bacillota</taxon>
        <taxon>Bacilli</taxon>
        <taxon>Bacillales</taxon>
        <taxon>Bacillaceae</taxon>
        <taxon>Salimicrobium</taxon>
    </lineage>
</organism>
<proteinExistence type="predicted"/>
<feature type="coiled-coil region" evidence="1">
    <location>
        <begin position="11"/>
        <end position="80"/>
    </location>
</feature>
<dbReference type="OrthoDB" id="9986975at2"/>
<reference evidence="3" key="1">
    <citation type="submission" date="2017-01" db="EMBL/GenBank/DDBJ databases">
        <authorList>
            <person name="Varghese N."/>
            <person name="Submissions S."/>
        </authorList>
    </citation>
    <scope>NUCLEOTIDE SEQUENCE [LARGE SCALE GENOMIC DNA]</scope>
    <source>
        <strain evidence="3">DSM 23127</strain>
    </source>
</reference>
<accession>A0A1N7J9L5</accession>
<dbReference type="AlphaFoldDB" id="A0A1N7J9L5"/>
<dbReference type="EMBL" id="FTOC01000004">
    <property type="protein sequence ID" value="SIS46004.1"/>
    <property type="molecule type" value="Genomic_DNA"/>
</dbReference>
<keyword evidence="1" id="KW-0175">Coiled coil</keyword>
<name>A0A1N7J9L5_9BACI</name>
<protein>
    <submittedName>
        <fullName evidence="2">Uncharacterized protein</fullName>
    </submittedName>
</protein>
<evidence type="ECO:0000313" key="3">
    <source>
        <dbReference type="Proteomes" id="UP000187608"/>
    </source>
</evidence>
<gene>
    <name evidence="2" type="ORF">SAMN05421687_104219</name>
</gene>
<evidence type="ECO:0000256" key="1">
    <source>
        <dbReference type="SAM" id="Coils"/>
    </source>
</evidence>
<dbReference type="Proteomes" id="UP000187608">
    <property type="component" value="Unassembled WGS sequence"/>
</dbReference>